<evidence type="ECO:0000313" key="3">
    <source>
        <dbReference type="EMBL" id="RZM81845.1"/>
    </source>
</evidence>
<dbReference type="GO" id="GO:0016787">
    <property type="term" value="F:hydrolase activity"/>
    <property type="evidence" value="ECO:0007669"/>
    <property type="project" value="UniProtKB-KW"/>
</dbReference>
<gene>
    <name evidence="3" type="ORF">DYY88_00775</name>
</gene>
<dbReference type="RefSeq" id="WP_044150264.1">
    <property type="nucleotide sequence ID" value="NZ_QVFV01000001.1"/>
</dbReference>
<dbReference type="EMBL" id="QVFV01000001">
    <property type="protein sequence ID" value="RZM81845.1"/>
    <property type="molecule type" value="Genomic_DNA"/>
</dbReference>
<dbReference type="InterPro" id="IPR029058">
    <property type="entry name" value="AB_hydrolase_fold"/>
</dbReference>
<keyword evidence="1 3" id="KW-0378">Hydrolase</keyword>
<evidence type="ECO:0000259" key="2">
    <source>
        <dbReference type="Pfam" id="PF00561"/>
    </source>
</evidence>
<sequence length="307" mass="33872">MTYANVFGVPHAYRLTAPANPPSATLVFIHGWLLSQCYWQPVIEQLAADFQCLSYDLRGFGASNQAVDERSHPTLPSRHSSSPHPYSLEAYAEDLGELLNQLELTSPVWLVGHSLGGSIALWAAKLFPQQIQGVICVNAGGGVYLPDEFAQFRQAGKQIVRWRPAWLRHLPLINWAFTRMMVQQPLMLNWGQQRVADLLAAQATAATGVLLESTTEAEVHRLPQVVANLQQPAYFIAGADDTVMEVKYVNHLASFHPLFESVEGNVKILPDCGHMAMVEQPEALTETIQKLVTIAPVSSPVRDSALK</sequence>
<proteinExistence type="predicted"/>
<dbReference type="Pfam" id="PF00561">
    <property type="entry name" value="Abhydrolase_1"/>
    <property type="match status" value="1"/>
</dbReference>
<protein>
    <submittedName>
        <fullName evidence="3">Alpha/beta hydrolase</fullName>
    </submittedName>
</protein>
<evidence type="ECO:0000256" key="1">
    <source>
        <dbReference type="ARBA" id="ARBA00022801"/>
    </source>
</evidence>
<keyword evidence="4" id="KW-1185">Reference proteome</keyword>
<dbReference type="PANTHER" id="PTHR43798:SF31">
    <property type="entry name" value="AB HYDROLASE SUPERFAMILY PROTEIN YCLE"/>
    <property type="match status" value="1"/>
</dbReference>
<accession>A0A4Q7EF20</accession>
<dbReference type="PANTHER" id="PTHR43798">
    <property type="entry name" value="MONOACYLGLYCEROL LIPASE"/>
    <property type="match status" value="1"/>
</dbReference>
<name>A0A4Q7EF20_9CYAN</name>
<dbReference type="InterPro" id="IPR050266">
    <property type="entry name" value="AB_hydrolase_sf"/>
</dbReference>
<dbReference type="InterPro" id="IPR000639">
    <property type="entry name" value="Epox_hydrolase-like"/>
</dbReference>
<evidence type="ECO:0000313" key="4">
    <source>
        <dbReference type="Proteomes" id="UP000292459"/>
    </source>
</evidence>
<dbReference type="PRINTS" id="PR00412">
    <property type="entry name" value="EPOXHYDRLASE"/>
</dbReference>
<dbReference type="Gene3D" id="3.40.50.1820">
    <property type="entry name" value="alpha/beta hydrolase"/>
    <property type="match status" value="1"/>
</dbReference>
<dbReference type="AlphaFoldDB" id="A0A4Q7EF20"/>
<feature type="domain" description="AB hydrolase-1" evidence="2">
    <location>
        <begin position="25"/>
        <end position="280"/>
    </location>
</feature>
<dbReference type="GO" id="GO:0016020">
    <property type="term" value="C:membrane"/>
    <property type="evidence" value="ECO:0007669"/>
    <property type="project" value="TreeGrafter"/>
</dbReference>
<dbReference type="OrthoDB" id="252464at2"/>
<dbReference type="Proteomes" id="UP000292459">
    <property type="component" value="Unassembled WGS sequence"/>
</dbReference>
<reference evidence="3 4" key="1">
    <citation type="submission" date="2018-11" db="EMBL/GenBank/DDBJ databases">
        <title>Whole genome sequencing of an environmental sample.</title>
        <authorList>
            <person name="Sarangi A.N."/>
            <person name="Singh D."/>
            <person name="Tripathy S."/>
        </authorList>
    </citation>
    <scope>NUCLEOTIDE SEQUENCE [LARGE SCALE GENOMIC DNA]</scope>
    <source>
        <strain evidence="3 4">Lakshadweep</strain>
    </source>
</reference>
<dbReference type="SUPFAM" id="SSF53474">
    <property type="entry name" value="alpha/beta-Hydrolases"/>
    <property type="match status" value="1"/>
</dbReference>
<dbReference type="InterPro" id="IPR000073">
    <property type="entry name" value="AB_hydrolase_1"/>
</dbReference>
<organism evidence="3 4">
    <name type="scientific">Leptolyngbya iicbica LK</name>
    <dbReference type="NCBI Taxonomy" id="2294035"/>
    <lineage>
        <taxon>Bacteria</taxon>
        <taxon>Bacillati</taxon>
        <taxon>Cyanobacteriota</taxon>
        <taxon>Cyanophyceae</taxon>
        <taxon>Leptolyngbyales</taxon>
        <taxon>Leptolyngbyaceae</taxon>
        <taxon>Leptolyngbya group</taxon>
        <taxon>Leptolyngbya</taxon>
        <taxon>Leptolyngbya iicbica</taxon>
    </lineage>
</organism>
<comment type="caution">
    <text evidence="3">The sequence shown here is derived from an EMBL/GenBank/DDBJ whole genome shotgun (WGS) entry which is preliminary data.</text>
</comment>